<dbReference type="Gene3D" id="3.40.630.30">
    <property type="match status" value="1"/>
</dbReference>
<comment type="caution">
    <text evidence="2">The sequence shown here is derived from an EMBL/GenBank/DDBJ whole genome shotgun (WGS) entry which is preliminary data.</text>
</comment>
<dbReference type="InterPro" id="IPR050276">
    <property type="entry name" value="MshD_Acetyltransferase"/>
</dbReference>
<dbReference type="PATRIC" id="fig|1423746.3.peg.89"/>
<dbReference type="Proteomes" id="UP000051445">
    <property type="component" value="Unassembled WGS sequence"/>
</dbReference>
<name>A0A0R1PDZ9_9LACO</name>
<dbReference type="EMBL" id="AZER01000008">
    <property type="protein sequence ID" value="KRL28386.1"/>
    <property type="molecule type" value="Genomic_DNA"/>
</dbReference>
<dbReference type="NCBIfam" id="TIGR01575">
    <property type="entry name" value="rimI"/>
    <property type="match status" value="1"/>
</dbReference>
<evidence type="ECO:0000313" key="2">
    <source>
        <dbReference type="EMBL" id="KRL28386.1"/>
    </source>
</evidence>
<accession>A0A0R1PDZ9</accession>
<dbReference type="PANTHER" id="PTHR43617">
    <property type="entry name" value="L-AMINO ACID N-ACETYLTRANSFERASE"/>
    <property type="match status" value="1"/>
</dbReference>
<sequence length="185" mass="21777">MFGKFKHWFNGKTNHQLKINPQLINIHGHQYLLRCATNQDVSSMVEIERQNFGTPPWSANAFELELSRFRDRLYLVITYDSQVVGYIGASFNWYHRESHITNIAVLPAYHSQGVGEHLIRALFQASTRVGMTTMSLEVRVSNTRAQQLYQRLGFHQSKLKRRYYIDDHEDAWEMKVNLRSEEEDN</sequence>
<dbReference type="InterPro" id="IPR016181">
    <property type="entry name" value="Acyl_CoA_acyltransferase"/>
</dbReference>
<dbReference type="CDD" id="cd04301">
    <property type="entry name" value="NAT_SF"/>
    <property type="match status" value="1"/>
</dbReference>
<dbReference type="RefSeq" id="WP_057748497.1">
    <property type="nucleotide sequence ID" value="NZ_AZER01000008.1"/>
</dbReference>
<reference evidence="2 3" key="1">
    <citation type="journal article" date="2015" name="Genome Announc.">
        <title>Expanding the biotechnology potential of lactobacilli through comparative genomics of 213 strains and associated genera.</title>
        <authorList>
            <person name="Sun Z."/>
            <person name="Harris H.M."/>
            <person name="McCann A."/>
            <person name="Guo C."/>
            <person name="Argimon S."/>
            <person name="Zhang W."/>
            <person name="Yang X."/>
            <person name="Jeffery I.B."/>
            <person name="Cooney J.C."/>
            <person name="Kagawa T.F."/>
            <person name="Liu W."/>
            <person name="Song Y."/>
            <person name="Salvetti E."/>
            <person name="Wrobel A."/>
            <person name="Rasinkangas P."/>
            <person name="Parkhill J."/>
            <person name="Rea M.C."/>
            <person name="O'Sullivan O."/>
            <person name="Ritari J."/>
            <person name="Douillard F.P."/>
            <person name="Paul Ross R."/>
            <person name="Yang R."/>
            <person name="Briner A.E."/>
            <person name="Felis G.E."/>
            <person name="de Vos W.M."/>
            <person name="Barrangou R."/>
            <person name="Klaenhammer T.R."/>
            <person name="Caufield P.W."/>
            <person name="Cui Y."/>
            <person name="Zhang H."/>
            <person name="O'Toole P.W."/>
        </authorList>
    </citation>
    <scope>NUCLEOTIDE SEQUENCE [LARGE SCALE GENOMIC DNA]</scope>
    <source>
        <strain evidence="2 3">DSM 13145</strain>
    </source>
</reference>
<dbReference type="InterPro" id="IPR006464">
    <property type="entry name" value="AcTrfase_RimI/Ard1"/>
</dbReference>
<feature type="domain" description="N-acetyltransferase" evidence="1">
    <location>
        <begin position="31"/>
        <end position="179"/>
    </location>
</feature>
<evidence type="ECO:0000259" key="1">
    <source>
        <dbReference type="PROSITE" id="PS51186"/>
    </source>
</evidence>
<organism evidence="2 3">
    <name type="scientific">Limosilactobacillus frumenti DSM 13145</name>
    <dbReference type="NCBI Taxonomy" id="1423746"/>
    <lineage>
        <taxon>Bacteria</taxon>
        <taxon>Bacillati</taxon>
        <taxon>Bacillota</taxon>
        <taxon>Bacilli</taxon>
        <taxon>Lactobacillales</taxon>
        <taxon>Lactobacillaceae</taxon>
        <taxon>Limosilactobacillus</taxon>
    </lineage>
</organism>
<dbReference type="OrthoDB" id="9794566at2"/>
<keyword evidence="3" id="KW-1185">Reference proteome</keyword>
<dbReference type="AlphaFoldDB" id="A0A0R1PDZ9"/>
<dbReference type="InterPro" id="IPR000182">
    <property type="entry name" value="GNAT_dom"/>
</dbReference>
<dbReference type="GO" id="GO:0008999">
    <property type="term" value="F:protein-N-terminal-alanine acetyltransferase activity"/>
    <property type="evidence" value="ECO:0007669"/>
    <property type="project" value="TreeGrafter"/>
</dbReference>
<dbReference type="Pfam" id="PF00583">
    <property type="entry name" value="Acetyltransf_1"/>
    <property type="match status" value="1"/>
</dbReference>
<dbReference type="PANTHER" id="PTHR43617:SF20">
    <property type="entry name" value="N-ALPHA-ACETYLTRANSFERASE RIMI"/>
    <property type="match status" value="1"/>
</dbReference>
<proteinExistence type="predicted"/>
<gene>
    <name evidence="2" type="ORF">FD27_GL000087</name>
</gene>
<keyword evidence="2" id="KW-0808">Transferase</keyword>
<dbReference type="SUPFAM" id="SSF55729">
    <property type="entry name" value="Acyl-CoA N-acyltransferases (Nat)"/>
    <property type="match status" value="1"/>
</dbReference>
<protein>
    <submittedName>
        <fullName evidence="2">Ribosomal-protein-alanine acetyltransferase</fullName>
    </submittedName>
</protein>
<dbReference type="PROSITE" id="PS51186">
    <property type="entry name" value="GNAT"/>
    <property type="match status" value="1"/>
</dbReference>
<dbReference type="STRING" id="1423746.FD27_GL000087"/>
<evidence type="ECO:0000313" key="3">
    <source>
        <dbReference type="Proteomes" id="UP000051445"/>
    </source>
</evidence>